<dbReference type="Pfam" id="PF00041">
    <property type="entry name" value="fn3"/>
    <property type="match status" value="2"/>
</dbReference>
<dbReference type="EMBL" id="JANFLP010000014">
    <property type="protein sequence ID" value="MCQ1951124.1"/>
    <property type="molecule type" value="Genomic_DNA"/>
</dbReference>
<dbReference type="Gene3D" id="2.60.40.3440">
    <property type="match status" value="1"/>
</dbReference>
<dbReference type="SUPFAM" id="SSF49265">
    <property type="entry name" value="Fibronectin type III"/>
    <property type="match status" value="2"/>
</dbReference>
<dbReference type="RefSeq" id="WP_255866247.1">
    <property type="nucleotide sequence ID" value="NZ_JANFLP010000014.1"/>
</dbReference>
<dbReference type="PRINTS" id="PR00014">
    <property type="entry name" value="FNTYPEIII"/>
</dbReference>
<dbReference type="Gene3D" id="2.60.40.10">
    <property type="entry name" value="Immunoglobulins"/>
    <property type="match status" value="3"/>
</dbReference>
<dbReference type="InterPro" id="IPR050964">
    <property type="entry name" value="Striated_Muscle_Regulatory"/>
</dbReference>
<proteinExistence type="predicted"/>
<evidence type="ECO:0000256" key="3">
    <source>
        <dbReference type="ARBA" id="ARBA00023326"/>
    </source>
</evidence>
<keyword evidence="3" id="KW-0624">Polysaccharide degradation</keyword>
<dbReference type="InterPro" id="IPR003961">
    <property type="entry name" value="FN3_dom"/>
</dbReference>
<keyword evidence="2" id="KW-0326">Glycosidase</keyword>
<dbReference type="CDD" id="cd00063">
    <property type="entry name" value="FN3"/>
    <property type="match status" value="3"/>
</dbReference>
<feature type="domain" description="Fibronectin type-III" evidence="5">
    <location>
        <begin position="1660"/>
        <end position="1758"/>
    </location>
</feature>
<dbReference type="InterPro" id="IPR036116">
    <property type="entry name" value="FN3_sf"/>
</dbReference>
<dbReference type="PROSITE" id="PS50853">
    <property type="entry name" value="FN3"/>
    <property type="match status" value="3"/>
</dbReference>
<feature type="region of interest" description="Disordered" evidence="4">
    <location>
        <begin position="1542"/>
        <end position="1572"/>
    </location>
</feature>
<accession>A0ABT1NTR2</accession>
<evidence type="ECO:0000313" key="7">
    <source>
        <dbReference type="Proteomes" id="UP001206924"/>
    </source>
</evidence>
<keyword evidence="2" id="KW-0378">Hydrolase</keyword>
<organism evidence="6 7">
    <name type="scientific">Arthrobacter jinronghuae</name>
    <dbReference type="NCBI Taxonomy" id="2964609"/>
    <lineage>
        <taxon>Bacteria</taxon>
        <taxon>Bacillati</taxon>
        <taxon>Actinomycetota</taxon>
        <taxon>Actinomycetes</taxon>
        <taxon>Micrococcales</taxon>
        <taxon>Micrococcaceae</taxon>
        <taxon>Arthrobacter</taxon>
    </lineage>
</organism>
<evidence type="ECO:0000313" key="6">
    <source>
        <dbReference type="EMBL" id="MCQ1951124.1"/>
    </source>
</evidence>
<feature type="region of interest" description="Disordered" evidence="4">
    <location>
        <begin position="1739"/>
        <end position="1772"/>
    </location>
</feature>
<protein>
    <submittedName>
        <fullName evidence="6">Ig-like domain-containing protein</fullName>
    </submittedName>
</protein>
<feature type="domain" description="Fibronectin type-III" evidence="5">
    <location>
        <begin position="1563"/>
        <end position="1655"/>
    </location>
</feature>
<evidence type="ECO:0000256" key="4">
    <source>
        <dbReference type="SAM" id="MobiDB-lite"/>
    </source>
</evidence>
<sequence>MRGGKARLLTRRRRKAVSVGSAVAVTTALVTGALLYPGFASADVDLNDGGVWVTNRTQGMVGHLNYPSKLLDGGYTANSDNFDVLQNAGTVYNLNTDQSKISPVDVANVVRGAEVQLPGTAAFSFGTETAAVTDPAQGRVWITPVSEMGFFSDGENEPVLEGNPGVLAAVSASDQVVVAAPEDGMLYTFEKDEDGGYGEPEGQEAPALKDFKDAQIAAVGNQAVVLNTETETLLLPNGETVGIPDSKNAKLQQSGPASDFVAIATEEALILQPLDGGDPEVTDIDAGGGAAAPVKLGDCVYAAWAGAGTHLRNCGNDAEDAREDIPDLTASSELVFRVNRDVVVLNDVNGGDVWLVLENMQLVDNWGDIIPPQQDSSDDEEESASENPVNTLPDRTTENRPPSAADDQVGARAGRTTILQVLENDSDPDGDLLTASVVGDMPRVGSVEPIYNGAALQIVVPGNTAGGTGTFTYEVSDGRGGTDTATVTVNVAGPGENTPPEQRRKTKILLEQGKSVSQNILNDWKDADGDDLVLVSAEPTEDGDQIRPSSDGLLDFRDVGKTQGIKEVSVTVSDGTDEVEGTVTYDVRPGGVLPPVANFDHVTTTVDQPVQMFPLKNDLDPAGGQLALAKAEGENGVVVTPDYQTGSIGFTPTEAGTYYIEYLVTNGPQSANGLIRVDVNPSGRGGVPVAVRDVALLPRDGNVLVDVLANDTDPAGGILVVQSIRAADASPDSPVNVAVLDRNLLQIHDVRGLNQQMVLEYSVSNGTASKTGEVNIIPVEPPATLLPPTAGADEAVVRVGDVVTIPVLNNDSSPTGGKLALNPVLPQAVDPADGQMFVSDDKLRFVAGPNAKTVYAIYEVTDDTGQKNSAQVRINIRPRDDEKNTPPVPLNVEGRVVAGTTVRIPIPLDGLDADGDSVVLNGIGSAPTKGAALAGPNFIDYTALSQAAGTDSFTYTVRDRLGLENTGTVQVGIAPAAQANQKPVAVEDAVTLRPGRAHAVPVLRNDSDPDGDPISLNSSMVSGSDPALETRSDLSQILLKSPKTPGTYGVSYGVQDNRGAATTGNVTVIVDENAPLLPPISRDDLVDASETRDKTFVEVPVLENDEDPDGLASDMSVEILGDRPTASVSDGTVRVDLTDEAQIIPYTARDEDGGTSSAIIWVPGLSTQYPMLREAEPLEVQAGSTLDLNLKSLVVVRDGRTPRITDAESVRAIGTKDGGARIMGTSTLRYAPHPDYSGLGSVTFEVTDGAGPEDPDGLKATLTVLVNVIPLPEQNYPPTISSGSLEVAKGEPVKILDLAGLASDPNPEDADRLRFKLTAGVPTGFEGELDGSELRIAASDDAAVGATAEIWVSVTDGRGEPVVGRVDLTVVASMRSLPVANDDAVPDAVQGREVTVPVLENDFNPFEDRPLELVDVRADGNGTAVIRGSNVVVTPGAEFVGSMGVQYTVRDRTGELSRQAVGQIRLTVQGKPAAPSTPIVESTRSRTVVLTWSPPAANGSPITGYTVTAANGFSQACPATTCTLNGLTNNVEYVFRVTATNAHGTSAPSPTSAVARPDTQPERPAPPTLEEGDRELTVSWIPPANDGSPITGYELQISPAPPNGVVQKSAPAAGGKLVWTGLENGTSYRVRVQARNSAPEPSEFSEYSVPEFPNGLPGAPPAPTTESALPLGRETQITVKWSEAPSNGAPVLEYRVHEYHGESVSRTMESGNQVPEMTVRVGNSELDYSYAIQARNRSGWGEIGPRSAPRRAMGAPDAPPAPKLEPANTGGPGRAVKITFAPLSAAARNGASEQEVTYTAKFYSDGAEIQTRSVRSGDVVDGLVNGKTITAVLSASVVVDGSTYPSPAGSSSLGVVAHGAPGTPLVTKSDGDSFKPGASATWTPPDHNQFDVAKLEIRVDDAAEWKPVDGNKITIDTDRGVAHTVRVRSVNSANAPGPESSVVMTTGPKAEKWTIGGGHHLPPNDKACMSSFAGYVGTGKTCVGDHWFWYEDTIDANCYGIAYNGDVWYRQDTGSRPSNNGYFVNAMHTNIGIDRPVDMPRC</sequence>
<keyword evidence="3" id="KW-0119">Carbohydrate metabolism</keyword>
<comment type="caution">
    <text evidence="6">The sequence shown here is derived from an EMBL/GenBank/DDBJ whole genome shotgun (WGS) entry which is preliminary data.</text>
</comment>
<dbReference type="Pfam" id="PF17963">
    <property type="entry name" value="Big_9"/>
    <property type="match status" value="6"/>
</dbReference>
<dbReference type="PANTHER" id="PTHR13817:SF73">
    <property type="entry name" value="FIBRONECTIN TYPE-III DOMAIN-CONTAINING PROTEIN"/>
    <property type="match status" value="1"/>
</dbReference>
<name>A0ABT1NTR2_9MICC</name>
<dbReference type="NCBIfam" id="NF012211">
    <property type="entry name" value="tand_rpt_95"/>
    <property type="match status" value="1"/>
</dbReference>
<feature type="domain" description="Fibronectin type-III" evidence="5">
    <location>
        <begin position="1474"/>
        <end position="1562"/>
    </location>
</feature>
<dbReference type="PANTHER" id="PTHR13817">
    <property type="entry name" value="TITIN"/>
    <property type="match status" value="1"/>
</dbReference>
<evidence type="ECO:0000256" key="1">
    <source>
        <dbReference type="ARBA" id="ARBA00022737"/>
    </source>
</evidence>
<dbReference type="Proteomes" id="UP001206924">
    <property type="component" value="Unassembled WGS sequence"/>
</dbReference>
<keyword evidence="1" id="KW-0677">Repeat</keyword>
<dbReference type="Gene3D" id="2.60.40.2810">
    <property type="match status" value="2"/>
</dbReference>
<gene>
    <name evidence="6" type="ORF">NNX28_14465</name>
</gene>
<feature type="region of interest" description="Disordered" evidence="4">
    <location>
        <begin position="1002"/>
        <end position="1027"/>
    </location>
</feature>
<dbReference type="InterPro" id="IPR013783">
    <property type="entry name" value="Ig-like_fold"/>
</dbReference>
<reference evidence="6 7" key="1">
    <citation type="submission" date="2022-07" db="EMBL/GenBank/DDBJ databases">
        <title>Novel species in genus Arthrobacter.</title>
        <authorList>
            <person name="Liu Y."/>
        </authorList>
    </citation>
    <scope>NUCLEOTIDE SEQUENCE [LARGE SCALE GENOMIC DNA]</scope>
    <source>
        <strain evidence="7">zg-Y859</strain>
    </source>
</reference>
<feature type="compositionally biased region" description="Polar residues" evidence="4">
    <location>
        <begin position="1542"/>
        <end position="1552"/>
    </location>
</feature>
<keyword evidence="7" id="KW-1185">Reference proteome</keyword>
<evidence type="ECO:0000256" key="2">
    <source>
        <dbReference type="ARBA" id="ARBA00023295"/>
    </source>
</evidence>
<dbReference type="SMART" id="SM00060">
    <property type="entry name" value="FN3"/>
    <property type="match status" value="4"/>
</dbReference>
<feature type="region of interest" description="Disordered" evidence="4">
    <location>
        <begin position="368"/>
        <end position="412"/>
    </location>
</feature>
<evidence type="ECO:0000259" key="5">
    <source>
        <dbReference type="PROSITE" id="PS50853"/>
    </source>
</evidence>